<protein>
    <recommendedName>
        <fullName evidence="1">NACHT domain-containing protein</fullName>
    </recommendedName>
</protein>
<evidence type="ECO:0000313" key="2">
    <source>
        <dbReference type="EMBL" id="KIW93085.1"/>
    </source>
</evidence>
<dbReference type="InterPro" id="IPR010730">
    <property type="entry name" value="HET"/>
</dbReference>
<proteinExistence type="predicted"/>
<dbReference type="InterPro" id="IPR018247">
    <property type="entry name" value="EF_Hand_1_Ca_BS"/>
</dbReference>
<gene>
    <name evidence="2" type="ORF">Z519_05690</name>
</gene>
<dbReference type="PANTHER" id="PTHR10622:SF13">
    <property type="entry name" value="NACHT DOMAIN-CONTAINING PROTEIN"/>
    <property type="match status" value="1"/>
</dbReference>
<dbReference type="OrthoDB" id="4207253at2759"/>
<dbReference type="GeneID" id="27698618"/>
<dbReference type="Proteomes" id="UP000053789">
    <property type="component" value="Unassembled WGS sequence"/>
</dbReference>
<dbReference type="PROSITE" id="PS50837">
    <property type="entry name" value="NACHT"/>
    <property type="match status" value="1"/>
</dbReference>
<dbReference type="InterPro" id="IPR007111">
    <property type="entry name" value="NACHT_NTPase"/>
</dbReference>
<evidence type="ECO:0000259" key="1">
    <source>
        <dbReference type="PROSITE" id="PS50837"/>
    </source>
</evidence>
<dbReference type="InterPro" id="IPR027417">
    <property type="entry name" value="P-loop_NTPase"/>
</dbReference>
<keyword evidence="3" id="KW-1185">Reference proteome</keyword>
<dbReference type="EMBL" id="KN846987">
    <property type="protein sequence ID" value="KIW93085.1"/>
    <property type="molecule type" value="Genomic_DNA"/>
</dbReference>
<dbReference type="Gene3D" id="3.40.50.300">
    <property type="entry name" value="P-loop containing nucleotide triphosphate hydrolases"/>
    <property type="match status" value="1"/>
</dbReference>
<dbReference type="InterPro" id="IPR055496">
    <property type="entry name" value="DUF7068"/>
</dbReference>
<dbReference type="Pfam" id="PF23238">
    <property type="entry name" value="DUF7068"/>
    <property type="match status" value="1"/>
</dbReference>
<dbReference type="RefSeq" id="XP_016619754.1">
    <property type="nucleotide sequence ID" value="XM_016763430.1"/>
</dbReference>
<dbReference type="PANTHER" id="PTHR10622">
    <property type="entry name" value="HET DOMAIN-CONTAINING PROTEIN"/>
    <property type="match status" value="1"/>
</dbReference>
<dbReference type="SUPFAM" id="SSF48371">
    <property type="entry name" value="ARM repeat"/>
    <property type="match status" value="1"/>
</dbReference>
<dbReference type="Gene3D" id="1.25.10.10">
    <property type="entry name" value="Leucine-rich Repeat Variant"/>
    <property type="match status" value="4"/>
</dbReference>
<dbReference type="InterPro" id="IPR011989">
    <property type="entry name" value="ARM-like"/>
</dbReference>
<dbReference type="VEuPathDB" id="FungiDB:Z519_05690"/>
<dbReference type="HOGENOM" id="CLU_003175_1_0_1"/>
<name>A0A0D2HQJ3_CLAB1</name>
<dbReference type="Pfam" id="PF05729">
    <property type="entry name" value="NACHT"/>
    <property type="match status" value="1"/>
</dbReference>
<evidence type="ECO:0000313" key="3">
    <source>
        <dbReference type="Proteomes" id="UP000053789"/>
    </source>
</evidence>
<dbReference type="PROSITE" id="PS00018">
    <property type="entry name" value="EF_HAND_1"/>
    <property type="match status" value="1"/>
</dbReference>
<dbReference type="Pfam" id="PF06985">
    <property type="entry name" value="HET"/>
    <property type="match status" value="1"/>
</dbReference>
<reference evidence="2" key="1">
    <citation type="submission" date="2015-01" db="EMBL/GenBank/DDBJ databases">
        <title>The Genome Sequence of Cladophialophora bantiana CBS 173.52.</title>
        <authorList>
            <consortium name="The Broad Institute Genomics Platform"/>
            <person name="Cuomo C."/>
            <person name="de Hoog S."/>
            <person name="Gorbushina A."/>
            <person name="Stielow B."/>
            <person name="Teixiera M."/>
            <person name="Abouelleil A."/>
            <person name="Chapman S.B."/>
            <person name="Priest M."/>
            <person name="Young S.K."/>
            <person name="Wortman J."/>
            <person name="Nusbaum C."/>
            <person name="Birren B."/>
        </authorList>
    </citation>
    <scope>NUCLEOTIDE SEQUENCE [LARGE SCALE GENOMIC DNA]</scope>
    <source>
        <strain evidence="2">CBS 173.52</strain>
    </source>
</reference>
<dbReference type="Pfam" id="PF13646">
    <property type="entry name" value="HEAT_2"/>
    <property type="match status" value="1"/>
</dbReference>
<sequence>MRLLKFDRCGKLSLTKDLIEDIPSYAILSHTWDTDEENEVTFNDLKEGFGPEKAGYAKIRFCGEQARKDGLQHFWVDTCCIDKANHTELSEAITSMFRWYHDSAKCYVYLSDVTANKRAIDETEPKWKSAFQKSRWFTRGWTLQELLAPKFVEFFSREGERLGDKTTLEREIHETTQIPIAALRGGPLADFTVDERMQWGEKRTTKRKEDKAYCLLGLFNVSMSLRYGEGEKAFIRLQEKIDKSSRSDPLKEMDTWIRNECYSLKNLRIERLSGQLLSMDQCYINLAIVRHRHQDAHPLEQGDAAHQSSPFSLFPRLQVKERHEETQVSLSTIFSPRKGPNGHTKQPRRILIRGQAGVGKTTLCKKIVHDFTHHGMWGGLFDRLLWIPLRKLKGQHEGYNIQSLFRDIYFLNHTDRTIFARKLHEAIVNSKYGKTLFVLDGLDEVSLDFRKDGAMFELLLYLLNRPNVIITSRPHGVLPSRLDLPDLELETLGFYPDQVMTYLEKTFPDTQKFKEIQSFLQDHWLIRGLVRIPIQLDAVCLTWDDGNTFRKVPETMSAVYRAIEQKLWKKDLPRLEKIVSGKPLHDADIQRASPSTIESLARGEILLLEILAFTGLHNDVINFDSEFLDMIYASLTCRESVSLPDQVLANVSFLRTSDPSSQDRTQYHFLHLSFQEYFAARYFVRHWKAGQQLECLQLEGESIKKISPILFLQKHKYSTRYNILWRFVAGLLQPKEIDVLQFFKALDEPPDLLGPAHQRLIMHCLSEVTCSNSQRDFGLVREKLEKTLSDWLHFECNFRGRAELARETEFPENVVTSILLNGPEEERALVLESLGRRPGIRLSVATAATSLLEESQSMRSKIAACRALEGYHGQLPKDILKKLAARLEDQDRYVRQAALEVLQGQSSLPDEILARLEHQDWYIRQVALKVLQGQSSLSDEILEKVVTRLEDQDWYVRDDAIEVLRGQSSLPDAILEKVIVQLEHQDWDTRQAALKVLHYQSSLSDETLEKVIGRLEHQDWHVRLVAFQALRGQSSLSNKILEKVVMRLEYQDWDTRQTAFEVLRGQFSLSNEILKKVAARLEHQDQDVRKAALQALQGQPSLSDEILEKVVARLTDEDEYVWQDALEVLKRFFSLPDEILEKVTVRLEDEGVRQAALKVLQNQTSLPDKILEKVIIRLEDQNWYVRHMAIQTIQQSSLSDEIVKKVMIRLKYHDWSTRQAALEALRGQLSLLNEILAKPMVYLEDQDQHVRQATLKVLQGQPLSDEILEQVVVRLEDQGEYVREAALEVLRGQSLSEKILEKVVARLEDRDQYVGQAAIQTLQAFQGQSALSDEILEKVVARLEHQDWGTREAALKILRGQSLSNKILEKVVARLEHQHWAIREAALEVLQGQSLVDETLEKVVARLEHQDHIVREAALKALQGQSSLSEEILLKPQCTELLYKSWLHRSFDEQIYGYLAGYGLSLNTPEGVKMFSFMSEDGLVRFRGRVKDVQSNLHVPKKWDTG</sequence>
<feature type="domain" description="NACHT" evidence="1">
    <location>
        <begin position="348"/>
        <end position="482"/>
    </location>
</feature>
<dbReference type="SUPFAM" id="SSF52540">
    <property type="entry name" value="P-loop containing nucleoside triphosphate hydrolases"/>
    <property type="match status" value="1"/>
</dbReference>
<accession>A0A0D2HQJ3</accession>
<organism evidence="2 3">
    <name type="scientific">Cladophialophora bantiana (strain ATCC 10958 / CBS 173.52 / CDC B-1940 / NIH 8579)</name>
    <name type="common">Xylohypha bantiana</name>
    <dbReference type="NCBI Taxonomy" id="1442370"/>
    <lineage>
        <taxon>Eukaryota</taxon>
        <taxon>Fungi</taxon>
        <taxon>Dikarya</taxon>
        <taxon>Ascomycota</taxon>
        <taxon>Pezizomycotina</taxon>
        <taxon>Eurotiomycetes</taxon>
        <taxon>Chaetothyriomycetidae</taxon>
        <taxon>Chaetothyriales</taxon>
        <taxon>Herpotrichiellaceae</taxon>
        <taxon>Cladophialophora</taxon>
    </lineage>
</organism>
<dbReference type="InterPro" id="IPR016024">
    <property type="entry name" value="ARM-type_fold"/>
</dbReference>